<keyword evidence="2" id="KW-1185">Reference proteome</keyword>
<gene>
    <name evidence="1" type="ORF">QJS10_CPA01g01565</name>
</gene>
<dbReference type="AlphaFoldDB" id="A0AAV9FH56"/>
<organism evidence="1 2">
    <name type="scientific">Acorus calamus</name>
    <name type="common">Sweet flag</name>
    <dbReference type="NCBI Taxonomy" id="4465"/>
    <lineage>
        <taxon>Eukaryota</taxon>
        <taxon>Viridiplantae</taxon>
        <taxon>Streptophyta</taxon>
        <taxon>Embryophyta</taxon>
        <taxon>Tracheophyta</taxon>
        <taxon>Spermatophyta</taxon>
        <taxon>Magnoliopsida</taxon>
        <taxon>Liliopsida</taxon>
        <taxon>Acoraceae</taxon>
        <taxon>Acorus</taxon>
    </lineage>
</organism>
<evidence type="ECO:0000313" key="1">
    <source>
        <dbReference type="EMBL" id="KAK1325220.1"/>
    </source>
</evidence>
<reference evidence="1" key="1">
    <citation type="journal article" date="2023" name="Nat. Commun.">
        <title>Diploid and tetraploid genomes of Acorus and the evolution of monocots.</title>
        <authorList>
            <person name="Ma L."/>
            <person name="Liu K.W."/>
            <person name="Li Z."/>
            <person name="Hsiao Y.Y."/>
            <person name="Qi Y."/>
            <person name="Fu T."/>
            <person name="Tang G.D."/>
            <person name="Zhang D."/>
            <person name="Sun W.H."/>
            <person name="Liu D.K."/>
            <person name="Li Y."/>
            <person name="Chen G.Z."/>
            <person name="Liu X.D."/>
            <person name="Liao X.Y."/>
            <person name="Jiang Y.T."/>
            <person name="Yu X."/>
            <person name="Hao Y."/>
            <person name="Huang J."/>
            <person name="Zhao X.W."/>
            <person name="Ke S."/>
            <person name="Chen Y.Y."/>
            <person name="Wu W.L."/>
            <person name="Hsu J.L."/>
            <person name="Lin Y.F."/>
            <person name="Huang M.D."/>
            <person name="Li C.Y."/>
            <person name="Huang L."/>
            <person name="Wang Z.W."/>
            <person name="Zhao X."/>
            <person name="Zhong W.Y."/>
            <person name="Peng D.H."/>
            <person name="Ahmad S."/>
            <person name="Lan S."/>
            <person name="Zhang J.S."/>
            <person name="Tsai W.C."/>
            <person name="Van de Peer Y."/>
            <person name="Liu Z.J."/>
        </authorList>
    </citation>
    <scope>NUCLEOTIDE SEQUENCE</scope>
    <source>
        <strain evidence="1">CP</strain>
    </source>
</reference>
<evidence type="ECO:0000313" key="2">
    <source>
        <dbReference type="Proteomes" id="UP001180020"/>
    </source>
</evidence>
<protein>
    <submittedName>
        <fullName evidence="1">Uncharacterized protein</fullName>
    </submittedName>
</protein>
<proteinExistence type="predicted"/>
<dbReference type="EMBL" id="JAUJYO010000001">
    <property type="protein sequence ID" value="KAK1325220.1"/>
    <property type="molecule type" value="Genomic_DNA"/>
</dbReference>
<sequence>MTEVKQFEEAIEGVLLEVGVADAEADKEVLDEEGEVVLGGSQAGLGEDDCVGDGYEVGFEE</sequence>
<accession>A0AAV9FH56</accession>
<reference evidence="1" key="2">
    <citation type="submission" date="2023-06" db="EMBL/GenBank/DDBJ databases">
        <authorList>
            <person name="Ma L."/>
            <person name="Liu K.-W."/>
            <person name="Li Z."/>
            <person name="Hsiao Y.-Y."/>
            <person name="Qi Y."/>
            <person name="Fu T."/>
            <person name="Tang G."/>
            <person name="Zhang D."/>
            <person name="Sun W.-H."/>
            <person name="Liu D.-K."/>
            <person name="Li Y."/>
            <person name="Chen G.-Z."/>
            <person name="Liu X.-D."/>
            <person name="Liao X.-Y."/>
            <person name="Jiang Y.-T."/>
            <person name="Yu X."/>
            <person name="Hao Y."/>
            <person name="Huang J."/>
            <person name="Zhao X.-W."/>
            <person name="Ke S."/>
            <person name="Chen Y.-Y."/>
            <person name="Wu W.-L."/>
            <person name="Hsu J.-L."/>
            <person name="Lin Y.-F."/>
            <person name="Huang M.-D."/>
            <person name="Li C.-Y."/>
            <person name="Huang L."/>
            <person name="Wang Z.-W."/>
            <person name="Zhao X."/>
            <person name="Zhong W.-Y."/>
            <person name="Peng D.-H."/>
            <person name="Ahmad S."/>
            <person name="Lan S."/>
            <person name="Zhang J.-S."/>
            <person name="Tsai W.-C."/>
            <person name="Van De Peer Y."/>
            <person name="Liu Z.-J."/>
        </authorList>
    </citation>
    <scope>NUCLEOTIDE SEQUENCE</scope>
    <source>
        <strain evidence="1">CP</strain>
        <tissue evidence="1">Leaves</tissue>
    </source>
</reference>
<dbReference type="Proteomes" id="UP001180020">
    <property type="component" value="Unassembled WGS sequence"/>
</dbReference>
<comment type="caution">
    <text evidence="1">The sequence shown here is derived from an EMBL/GenBank/DDBJ whole genome shotgun (WGS) entry which is preliminary data.</text>
</comment>
<name>A0AAV9FH56_ACOCL</name>